<feature type="region of interest" description="Disordered" evidence="1">
    <location>
        <begin position="39"/>
        <end position="116"/>
    </location>
</feature>
<feature type="signal peptide" evidence="2">
    <location>
        <begin position="1"/>
        <end position="30"/>
    </location>
</feature>
<comment type="caution">
    <text evidence="3">The sequence shown here is derived from an EMBL/GenBank/DDBJ whole genome shotgun (WGS) entry which is preliminary data.</text>
</comment>
<evidence type="ECO:0000313" key="3">
    <source>
        <dbReference type="EMBL" id="KAF4302871.1"/>
    </source>
</evidence>
<dbReference type="Proteomes" id="UP000572817">
    <property type="component" value="Unassembled WGS sequence"/>
</dbReference>
<evidence type="ECO:0000256" key="2">
    <source>
        <dbReference type="SAM" id="SignalP"/>
    </source>
</evidence>
<keyword evidence="2" id="KW-0732">Signal</keyword>
<dbReference type="GO" id="GO:0005759">
    <property type="term" value="C:mitochondrial matrix"/>
    <property type="evidence" value="ECO:0007669"/>
    <property type="project" value="TreeGrafter"/>
</dbReference>
<evidence type="ECO:0000313" key="4">
    <source>
        <dbReference type="Proteomes" id="UP000572817"/>
    </source>
</evidence>
<feature type="compositionally biased region" description="Basic and acidic residues" evidence="1">
    <location>
        <begin position="100"/>
        <end position="111"/>
    </location>
</feature>
<dbReference type="EMBL" id="WWBZ02000062">
    <property type="protein sequence ID" value="KAF4302871.1"/>
    <property type="molecule type" value="Genomic_DNA"/>
</dbReference>
<keyword evidence="4" id="KW-1185">Reference proteome</keyword>
<reference evidence="3" key="1">
    <citation type="submission" date="2020-04" db="EMBL/GenBank/DDBJ databases">
        <title>Genome Assembly and Annotation of Botryosphaeria dothidea sdau 11-99, a Latent Pathogen of Apple Fruit Ring Rot in China.</title>
        <authorList>
            <person name="Yu C."/>
            <person name="Diao Y."/>
            <person name="Lu Q."/>
            <person name="Zhao J."/>
            <person name="Cui S."/>
            <person name="Peng C."/>
            <person name="He B."/>
            <person name="Liu H."/>
        </authorList>
    </citation>
    <scope>NUCLEOTIDE SEQUENCE [LARGE SCALE GENOMIC DNA]</scope>
    <source>
        <strain evidence="3">Sdau11-99</strain>
    </source>
</reference>
<dbReference type="GO" id="GO:0033617">
    <property type="term" value="P:mitochondrial respiratory chain complex IV assembly"/>
    <property type="evidence" value="ECO:0007669"/>
    <property type="project" value="TreeGrafter"/>
</dbReference>
<name>A0A8H4IKI1_9PEZI</name>
<dbReference type="OrthoDB" id="5410040at2759"/>
<organism evidence="3 4">
    <name type="scientific">Botryosphaeria dothidea</name>
    <dbReference type="NCBI Taxonomy" id="55169"/>
    <lineage>
        <taxon>Eukaryota</taxon>
        <taxon>Fungi</taxon>
        <taxon>Dikarya</taxon>
        <taxon>Ascomycota</taxon>
        <taxon>Pezizomycotina</taxon>
        <taxon>Dothideomycetes</taxon>
        <taxon>Dothideomycetes incertae sedis</taxon>
        <taxon>Botryosphaeriales</taxon>
        <taxon>Botryosphaeriaceae</taxon>
        <taxon>Botryosphaeria</taxon>
    </lineage>
</organism>
<dbReference type="PANTHER" id="PTHR40020">
    <property type="entry name" value="CYTOCHROME C OXIDASE ASSEMBLY FACTOR 2"/>
    <property type="match status" value="1"/>
</dbReference>
<feature type="chain" id="PRO_5034931273" evidence="2">
    <location>
        <begin position="31"/>
        <end position="154"/>
    </location>
</feature>
<evidence type="ECO:0000256" key="1">
    <source>
        <dbReference type="SAM" id="MobiDB-lite"/>
    </source>
</evidence>
<sequence>MPPILHPRSRQTASLFSATLLASFFVVGLPHILPCPVDPRAANDSGEGLDGQPTQRRRRRRRCIPEEQMAMRQVAAGEEPSAASAPTVGPVCSSEDIDSGLERAGKRRECPVPKPGGLVGQILGFEDQQRVRRTVIVESVRSSRTARAKEDGES</sequence>
<dbReference type="AlphaFoldDB" id="A0A8H4IKI1"/>
<accession>A0A8H4IKI1</accession>
<dbReference type="PANTHER" id="PTHR40020:SF1">
    <property type="entry name" value="CYTOCHROME C OXIDASE ASSEMBLY FACTOR 2"/>
    <property type="match status" value="1"/>
</dbReference>
<feature type="compositionally biased region" description="Low complexity" evidence="1">
    <location>
        <begin position="75"/>
        <end position="86"/>
    </location>
</feature>
<gene>
    <name evidence="3" type="ORF">GTA08_BOTSDO09432</name>
</gene>
<proteinExistence type="predicted"/>
<protein>
    <submittedName>
        <fullName evidence="3">Uncharacterized protein</fullName>
    </submittedName>
</protein>